<dbReference type="AlphaFoldDB" id="A0A1Y2BSC2"/>
<name>A0A1Y2BSC2_9FUNG</name>
<proteinExistence type="predicted"/>
<gene>
    <name evidence="1" type="ORF">BCR33DRAFT_721380</name>
</gene>
<evidence type="ECO:0000313" key="2">
    <source>
        <dbReference type="Proteomes" id="UP000193642"/>
    </source>
</evidence>
<keyword evidence="2" id="KW-1185">Reference proteome</keyword>
<evidence type="ECO:0000313" key="1">
    <source>
        <dbReference type="EMBL" id="ORY37651.1"/>
    </source>
</evidence>
<organism evidence="1 2">
    <name type="scientific">Rhizoclosmatium globosum</name>
    <dbReference type="NCBI Taxonomy" id="329046"/>
    <lineage>
        <taxon>Eukaryota</taxon>
        <taxon>Fungi</taxon>
        <taxon>Fungi incertae sedis</taxon>
        <taxon>Chytridiomycota</taxon>
        <taxon>Chytridiomycota incertae sedis</taxon>
        <taxon>Chytridiomycetes</taxon>
        <taxon>Chytridiales</taxon>
        <taxon>Chytriomycetaceae</taxon>
        <taxon>Rhizoclosmatium</taxon>
    </lineage>
</organism>
<reference evidence="1 2" key="1">
    <citation type="submission" date="2016-07" db="EMBL/GenBank/DDBJ databases">
        <title>Pervasive Adenine N6-methylation of Active Genes in Fungi.</title>
        <authorList>
            <consortium name="DOE Joint Genome Institute"/>
            <person name="Mondo S.J."/>
            <person name="Dannebaum R.O."/>
            <person name="Kuo R.C."/>
            <person name="Labutti K."/>
            <person name="Haridas S."/>
            <person name="Kuo A."/>
            <person name="Salamov A."/>
            <person name="Ahrendt S.R."/>
            <person name="Lipzen A."/>
            <person name="Sullivan W."/>
            <person name="Andreopoulos W.B."/>
            <person name="Clum A."/>
            <person name="Lindquist E."/>
            <person name="Daum C."/>
            <person name="Ramamoorthy G.K."/>
            <person name="Gryganskyi A."/>
            <person name="Culley D."/>
            <person name="Magnuson J.K."/>
            <person name="James T.Y."/>
            <person name="O'Malley M.A."/>
            <person name="Stajich J.E."/>
            <person name="Spatafora J.W."/>
            <person name="Visel A."/>
            <person name="Grigoriev I.V."/>
        </authorList>
    </citation>
    <scope>NUCLEOTIDE SEQUENCE [LARGE SCALE GENOMIC DNA]</scope>
    <source>
        <strain evidence="1 2">JEL800</strain>
    </source>
</reference>
<protein>
    <submittedName>
        <fullName evidence="1">Uncharacterized protein</fullName>
    </submittedName>
</protein>
<accession>A0A1Y2BSC2</accession>
<sequence length="88" mass="10182">MKSIHCFGFSFNLASSGSIASRSIPYGWKKKSDEYNIYEGIRKTNLKNFNNLCFLPFRHFTNLTFFPRVLAIIMLNSLRPASIRQDPC</sequence>
<comment type="caution">
    <text evidence="1">The sequence shown here is derived from an EMBL/GenBank/DDBJ whole genome shotgun (WGS) entry which is preliminary data.</text>
</comment>
<dbReference type="EMBL" id="MCGO01000049">
    <property type="protein sequence ID" value="ORY37651.1"/>
    <property type="molecule type" value="Genomic_DNA"/>
</dbReference>
<dbReference type="Proteomes" id="UP000193642">
    <property type="component" value="Unassembled WGS sequence"/>
</dbReference>